<keyword evidence="2" id="KW-1185">Reference proteome</keyword>
<reference evidence="1 2" key="1">
    <citation type="submission" date="2020-02" db="EMBL/GenBank/DDBJ databases">
        <title>Draft genome sequence of Haematococcus lacustris strain NIES-144.</title>
        <authorList>
            <person name="Morimoto D."/>
            <person name="Nakagawa S."/>
            <person name="Yoshida T."/>
            <person name="Sawayama S."/>
        </authorList>
    </citation>
    <scope>NUCLEOTIDE SEQUENCE [LARGE SCALE GENOMIC DNA]</scope>
    <source>
        <strain evidence="1 2">NIES-144</strain>
    </source>
</reference>
<protein>
    <submittedName>
        <fullName evidence="1">Uncharacterized protein</fullName>
    </submittedName>
</protein>
<accession>A0A699ZS81</accession>
<evidence type="ECO:0000313" key="1">
    <source>
        <dbReference type="EMBL" id="GFH25221.1"/>
    </source>
</evidence>
<gene>
    <name evidence="1" type="ORF">HaLaN_23152</name>
</gene>
<name>A0A699ZS81_HAELA</name>
<sequence>MSTKSDLLGWINASLGLQLQRLEQELDIGRLSRGAPAESLELMQWLAKHLKRQGVAHGYDAAARRALSVR</sequence>
<organism evidence="1 2">
    <name type="scientific">Haematococcus lacustris</name>
    <name type="common">Green alga</name>
    <name type="synonym">Haematococcus pluvialis</name>
    <dbReference type="NCBI Taxonomy" id="44745"/>
    <lineage>
        <taxon>Eukaryota</taxon>
        <taxon>Viridiplantae</taxon>
        <taxon>Chlorophyta</taxon>
        <taxon>core chlorophytes</taxon>
        <taxon>Chlorophyceae</taxon>
        <taxon>CS clade</taxon>
        <taxon>Chlamydomonadales</taxon>
        <taxon>Haematococcaceae</taxon>
        <taxon>Haematococcus</taxon>
    </lineage>
</organism>
<evidence type="ECO:0000313" key="2">
    <source>
        <dbReference type="Proteomes" id="UP000485058"/>
    </source>
</evidence>
<feature type="non-terminal residue" evidence="1">
    <location>
        <position position="1"/>
    </location>
</feature>
<comment type="caution">
    <text evidence="1">The sequence shown here is derived from an EMBL/GenBank/DDBJ whole genome shotgun (WGS) entry which is preliminary data.</text>
</comment>
<dbReference type="Proteomes" id="UP000485058">
    <property type="component" value="Unassembled WGS sequence"/>
</dbReference>
<proteinExistence type="predicted"/>
<feature type="non-terminal residue" evidence="1">
    <location>
        <position position="70"/>
    </location>
</feature>
<dbReference type="EMBL" id="BLLF01002754">
    <property type="protein sequence ID" value="GFH25221.1"/>
    <property type="molecule type" value="Genomic_DNA"/>
</dbReference>
<dbReference type="AlphaFoldDB" id="A0A699ZS81"/>